<comment type="domain">
    <text evidence="7">The DHHC domain is required for palmitoyltransferase activity.</text>
</comment>
<dbReference type="GO" id="GO:0016020">
    <property type="term" value="C:membrane"/>
    <property type="evidence" value="ECO:0007669"/>
    <property type="project" value="UniProtKB-SubCell"/>
</dbReference>
<evidence type="ECO:0000256" key="1">
    <source>
        <dbReference type="ARBA" id="ARBA00004141"/>
    </source>
</evidence>
<keyword evidence="6 7" id="KW-0012">Acyltransferase</keyword>
<evidence type="ECO:0000313" key="9">
    <source>
        <dbReference type="EMBL" id="KAK2162618.1"/>
    </source>
</evidence>
<comment type="caution">
    <text evidence="9">The sequence shown here is derived from an EMBL/GenBank/DDBJ whole genome shotgun (WGS) entry which is preliminary data.</text>
</comment>
<evidence type="ECO:0000256" key="6">
    <source>
        <dbReference type="ARBA" id="ARBA00023315"/>
    </source>
</evidence>
<feature type="transmembrane region" description="Helical" evidence="7">
    <location>
        <begin position="53"/>
        <end position="79"/>
    </location>
</feature>
<evidence type="ECO:0000256" key="7">
    <source>
        <dbReference type="RuleBase" id="RU079119"/>
    </source>
</evidence>
<evidence type="ECO:0000256" key="5">
    <source>
        <dbReference type="ARBA" id="ARBA00023136"/>
    </source>
</evidence>
<keyword evidence="3 7" id="KW-0812">Transmembrane</keyword>
<feature type="domain" description="Palmitoyltransferase DHHC" evidence="8">
    <location>
        <begin position="166"/>
        <end position="302"/>
    </location>
</feature>
<dbReference type="EC" id="2.3.1.225" evidence="7"/>
<dbReference type="PROSITE" id="PS50216">
    <property type="entry name" value="DHHC"/>
    <property type="match status" value="1"/>
</dbReference>
<evidence type="ECO:0000256" key="4">
    <source>
        <dbReference type="ARBA" id="ARBA00022989"/>
    </source>
</evidence>
<proteinExistence type="inferred from homology"/>
<organism evidence="9 10">
    <name type="scientific">Paralvinella palmiformis</name>
    <dbReference type="NCBI Taxonomy" id="53620"/>
    <lineage>
        <taxon>Eukaryota</taxon>
        <taxon>Metazoa</taxon>
        <taxon>Spiralia</taxon>
        <taxon>Lophotrochozoa</taxon>
        <taxon>Annelida</taxon>
        <taxon>Polychaeta</taxon>
        <taxon>Sedentaria</taxon>
        <taxon>Canalipalpata</taxon>
        <taxon>Terebellida</taxon>
        <taxon>Terebelliformia</taxon>
        <taxon>Alvinellidae</taxon>
        <taxon>Paralvinella</taxon>
    </lineage>
</organism>
<reference evidence="9" key="1">
    <citation type="journal article" date="2023" name="Mol. Biol. Evol.">
        <title>Third-Generation Sequencing Reveals the Adaptive Role of the Epigenome in Three Deep-Sea Polychaetes.</title>
        <authorList>
            <person name="Perez M."/>
            <person name="Aroh O."/>
            <person name="Sun Y."/>
            <person name="Lan Y."/>
            <person name="Juniper S.K."/>
            <person name="Young C.R."/>
            <person name="Angers B."/>
            <person name="Qian P.Y."/>
        </authorList>
    </citation>
    <scope>NUCLEOTIDE SEQUENCE</scope>
    <source>
        <strain evidence="9">P08H-3</strain>
    </source>
</reference>
<dbReference type="InterPro" id="IPR039859">
    <property type="entry name" value="PFA4/ZDH16/20/ERF2-like"/>
</dbReference>
<sequence>MNLPDIRRHRSRMLKDNKPVLPISIEQWRRRSLWEKLSDSYQDRYHDPLMTRYAHILSVVFFIFNVVSWIHLFLNYYIPVNYSHWEPLERYYLKVFACFIFVQTVGNYICVMCYQSFVERNADKWNENYDNNTLVTKDYLSPQSDDDEIVMEDAIKDDKDVMFCGKFCNQCNLRLPYRAHHCKICKKCVIKRDHHCFFTATCIGHYNQRYFVILCFYISIGCFWGMSEAIRYINGAFGTSTIQWDYMLPVTCFRWLSGSIPLGHLLVMFQMYNLWWIELAGCGFFVWNMYIIALGKTSHEVRKGSRLHSVATLSQRFQFVFGSFWLTNFIFPSVLIFRQEHNGHQWIDLRQS</sequence>
<keyword evidence="5 7" id="KW-0472">Membrane</keyword>
<keyword evidence="4 7" id="KW-1133">Transmembrane helix</keyword>
<evidence type="ECO:0000259" key="8">
    <source>
        <dbReference type="Pfam" id="PF01529"/>
    </source>
</evidence>
<comment type="subcellular location">
    <subcellularLocation>
        <location evidence="1">Membrane</location>
        <topology evidence="1">Multi-pass membrane protein</topology>
    </subcellularLocation>
</comment>
<feature type="transmembrane region" description="Helical" evidence="7">
    <location>
        <begin position="91"/>
        <end position="114"/>
    </location>
</feature>
<dbReference type="InterPro" id="IPR001594">
    <property type="entry name" value="Palmitoyltrfase_DHHC"/>
</dbReference>
<feature type="transmembrane region" description="Helical" evidence="7">
    <location>
        <begin position="315"/>
        <end position="337"/>
    </location>
</feature>
<name>A0AAD9K018_9ANNE</name>
<comment type="similarity">
    <text evidence="7">Belongs to the DHHC palmitoyltransferase family.</text>
</comment>
<feature type="transmembrane region" description="Helical" evidence="7">
    <location>
        <begin position="274"/>
        <end position="295"/>
    </location>
</feature>
<dbReference type="Proteomes" id="UP001208570">
    <property type="component" value="Unassembled WGS sequence"/>
</dbReference>
<dbReference type="PANTHER" id="PTHR12246">
    <property type="entry name" value="PALMITOYLTRANSFERASE ZDHHC16"/>
    <property type="match status" value="1"/>
</dbReference>
<accession>A0AAD9K018</accession>
<feature type="transmembrane region" description="Helical" evidence="7">
    <location>
        <begin position="246"/>
        <end position="267"/>
    </location>
</feature>
<gene>
    <name evidence="9" type="ORF">LSH36_95g05027</name>
</gene>
<dbReference type="AlphaFoldDB" id="A0AAD9K018"/>
<evidence type="ECO:0000256" key="2">
    <source>
        <dbReference type="ARBA" id="ARBA00022679"/>
    </source>
</evidence>
<protein>
    <recommendedName>
        <fullName evidence="7">Palmitoyltransferase</fullName>
        <ecNumber evidence="7">2.3.1.225</ecNumber>
    </recommendedName>
</protein>
<keyword evidence="2 7" id="KW-0808">Transferase</keyword>
<comment type="catalytic activity">
    <reaction evidence="7">
        <text>L-cysteinyl-[protein] + hexadecanoyl-CoA = S-hexadecanoyl-L-cysteinyl-[protein] + CoA</text>
        <dbReference type="Rhea" id="RHEA:36683"/>
        <dbReference type="Rhea" id="RHEA-COMP:10131"/>
        <dbReference type="Rhea" id="RHEA-COMP:11032"/>
        <dbReference type="ChEBI" id="CHEBI:29950"/>
        <dbReference type="ChEBI" id="CHEBI:57287"/>
        <dbReference type="ChEBI" id="CHEBI:57379"/>
        <dbReference type="ChEBI" id="CHEBI:74151"/>
        <dbReference type="EC" id="2.3.1.225"/>
    </reaction>
</comment>
<dbReference type="GO" id="GO:0019706">
    <property type="term" value="F:protein-cysteine S-palmitoyltransferase activity"/>
    <property type="evidence" value="ECO:0007669"/>
    <property type="project" value="UniProtKB-EC"/>
</dbReference>
<dbReference type="EMBL" id="JAODUP010000095">
    <property type="protein sequence ID" value="KAK2162618.1"/>
    <property type="molecule type" value="Genomic_DNA"/>
</dbReference>
<dbReference type="Pfam" id="PF01529">
    <property type="entry name" value="DHHC"/>
    <property type="match status" value="1"/>
</dbReference>
<keyword evidence="10" id="KW-1185">Reference proteome</keyword>
<evidence type="ECO:0000313" key="10">
    <source>
        <dbReference type="Proteomes" id="UP001208570"/>
    </source>
</evidence>
<evidence type="ECO:0000256" key="3">
    <source>
        <dbReference type="ARBA" id="ARBA00022692"/>
    </source>
</evidence>
<feature type="transmembrane region" description="Helical" evidence="7">
    <location>
        <begin position="210"/>
        <end position="226"/>
    </location>
</feature>